<dbReference type="InterPro" id="IPR059049">
    <property type="entry name" value="TSEN34_N"/>
</dbReference>
<dbReference type="Pfam" id="PF01974">
    <property type="entry name" value="tRNA_int_endo"/>
    <property type="match status" value="1"/>
</dbReference>
<feature type="compositionally biased region" description="Basic and acidic residues" evidence="6">
    <location>
        <begin position="169"/>
        <end position="197"/>
    </location>
</feature>
<gene>
    <name evidence="9" type="primary">SEN34</name>
    <name evidence="9" type="ORF">SEPCBS119000_005986</name>
</gene>
<dbReference type="GO" id="GO:0000213">
    <property type="term" value="F:tRNA-intron lyase activity"/>
    <property type="evidence" value="ECO:0007669"/>
    <property type="project" value="UniProtKB-EC"/>
</dbReference>
<proteinExistence type="inferred from homology"/>
<dbReference type="InterPro" id="IPR011856">
    <property type="entry name" value="tRNA_endonuc-like_dom_sf"/>
</dbReference>
<evidence type="ECO:0000313" key="10">
    <source>
        <dbReference type="Proteomes" id="UP001642502"/>
    </source>
</evidence>
<accession>A0ABP0E1R8</accession>
<dbReference type="EC" id="4.6.1.16" evidence="2"/>
<evidence type="ECO:0000256" key="6">
    <source>
        <dbReference type="SAM" id="MobiDB-lite"/>
    </source>
</evidence>
<dbReference type="PANTHER" id="PTHR13070">
    <property type="entry name" value="TRNA-SPLICING ENDONUCLEASE SUBUNIT SEN34-RELATED"/>
    <property type="match status" value="1"/>
</dbReference>
<evidence type="ECO:0000256" key="5">
    <source>
        <dbReference type="ARBA" id="ARBA00034031"/>
    </source>
</evidence>
<evidence type="ECO:0000256" key="1">
    <source>
        <dbReference type="ARBA" id="ARBA00008078"/>
    </source>
</evidence>
<keyword evidence="9" id="KW-0540">Nuclease</keyword>
<protein>
    <recommendedName>
        <fullName evidence="2">tRNA-intron lyase</fullName>
        <ecNumber evidence="2">4.6.1.16</ecNumber>
    </recommendedName>
</protein>
<keyword evidence="3" id="KW-0819">tRNA processing</keyword>
<keyword evidence="9" id="KW-0378">Hydrolase</keyword>
<feature type="domain" description="tRNA intron endonuclease catalytic" evidence="7">
    <location>
        <begin position="354"/>
        <end position="422"/>
    </location>
</feature>
<evidence type="ECO:0000256" key="4">
    <source>
        <dbReference type="ARBA" id="ARBA00023239"/>
    </source>
</evidence>
<keyword evidence="4 9" id="KW-0456">Lyase</keyword>
<evidence type="ECO:0000256" key="3">
    <source>
        <dbReference type="ARBA" id="ARBA00022694"/>
    </source>
</evidence>
<dbReference type="InterPro" id="IPR006677">
    <property type="entry name" value="tRNA_intron_Endonuc_cat-like"/>
</dbReference>
<feature type="compositionally biased region" description="Low complexity" evidence="6">
    <location>
        <begin position="295"/>
        <end position="305"/>
    </location>
</feature>
<feature type="region of interest" description="Disordered" evidence="6">
    <location>
        <begin position="142"/>
        <end position="217"/>
    </location>
</feature>
<evidence type="ECO:0000313" key="9">
    <source>
        <dbReference type="EMBL" id="CAK7274079.1"/>
    </source>
</evidence>
<evidence type="ECO:0000259" key="7">
    <source>
        <dbReference type="Pfam" id="PF01974"/>
    </source>
</evidence>
<comment type="similarity">
    <text evidence="1">Belongs to the tRNA-intron endonuclease family.</text>
</comment>
<dbReference type="CDD" id="cd22363">
    <property type="entry name" value="tRNA-intron_lyase_C"/>
    <property type="match status" value="1"/>
</dbReference>
<dbReference type="Proteomes" id="UP001642502">
    <property type="component" value="Unassembled WGS sequence"/>
</dbReference>
<dbReference type="SUPFAM" id="SSF53032">
    <property type="entry name" value="tRNA-intron endonuclease catalytic domain-like"/>
    <property type="match status" value="1"/>
</dbReference>
<dbReference type="Gene3D" id="3.40.1350.10">
    <property type="match status" value="1"/>
</dbReference>
<reference evidence="9 10" key="1">
    <citation type="submission" date="2024-01" db="EMBL/GenBank/DDBJ databases">
        <authorList>
            <person name="Allen C."/>
            <person name="Tagirdzhanova G."/>
        </authorList>
    </citation>
    <scope>NUCLEOTIDE SEQUENCE [LARGE SCALE GENOMIC DNA]</scope>
    <source>
        <strain evidence="9 10">CBS 119000</strain>
    </source>
</reference>
<feature type="domain" description="TSEN34 N-terminal" evidence="8">
    <location>
        <begin position="31"/>
        <end position="101"/>
    </location>
</feature>
<sequence length="446" mass="47677">MALPSHAAEADRLSVLGYGDPSSTKEKEQKIRISNIGGRYLVFDVADVARLRRQHNMCAILVGITPQAPNQNVFSSLPLELTADEVRWLVHERGAAYVVDDLQAHLNALAQPAVRRAYLQSVRRQQHEAQVAADEVAAQRERRGAEIRANQAAKNANRKSKKATGASTSKKEIETERVMEKRPKDLKGEKAAGKEASEAPSVLHETDGQASASVPHVATATTTDRASFGANLHSQLPTGMEKSTHSEVAEPNDESAEAGSIKSPHDGHAPPEEDVGTGTVPSKVKPRTDKGRENPVVTKKTVSSATAATVVQVTPTTSDKLVGEDEPEFSSDAVTPAALSTLAPSALSAASLRAHLANRGYYTTPGLRFGGALSVYPGDPFRYHAHFVATTYGWDEPIPLLDVVSQGRLATGVKKGLLISGTKLIQDSGDGVKEDLRAFSLEWAAI</sequence>
<name>A0ABP0E1R8_9PEZI</name>
<dbReference type="InterPro" id="IPR036167">
    <property type="entry name" value="tRNA_intron_Endo_cat-like_sf"/>
</dbReference>
<dbReference type="Pfam" id="PF26577">
    <property type="entry name" value="TSEN34_N"/>
    <property type="match status" value="1"/>
</dbReference>
<evidence type="ECO:0000259" key="8">
    <source>
        <dbReference type="Pfam" id="PF26577"/>
    </source>
</evidence>
<comment type="caution">
    <text evidence="9">The sequence shown here is derived from an EMBL/GenBank/DDBJ whole genome shotgun (WGS) entry which is preliminary data.</text>
</comment>
<keyword evidence="10" id="KW-1185">Reference proteome</keyword>
<keyword evidence="9" id="KW-0255">Endonuclease</keyword>
<comment type="catalytic activity">
    <reaction evidence="5">
        <text>pretRNA = a 3'-half-tRNA molecule with a 5'-OH end + a 5'-half-tRNA molecule with a 2',3'-cyclic phosphate end + an intron with a 2',3'-cyclic phosphate and a 5'-hydroxyl terminus.</text>
        <dbReference type="EC" id="4.6.1.16"/>
    </reaction>
</comment>
<dbReference type="PANTHER" id="PTHR13070:SF0">
    <property type="entry name" value="TRNA-SPLICING ENDONUCLEASE SUBUNIT SEN34"/>
    <property type="match status" value="1"/>
</dbReference>
<dbReference type="EMBL" id="CAWUON010000130">
    <property type="protein sequence ID" value="CAK7274079.1"/>
    <property type="molecule type" value="Genomic_DNA"/>
</dbReference>
<evidence type="ECO:0000256" key="2">
    <source>
        <dbReference type="ARBA" id="ARBA00012573"/>
    </source>
</evidence>
<feature type="region of interest" description="Disordered" evidence="6">
    <location>
        <begin position="234"/>
        <end position="305"/>
    </location>
</feature>
<organism evidence="9 10">
    <name type="scientific">Sporothrix epigloea</name>
    <dbReference type="NCBI Taxonomy" id="1892477"/>
    <lineage>
        <taxon>Eukaryota</taxon>
        <taxon>Fungi</taxon>
        <taxon>Dikarya</taxon>
        <taxon>Ascomycota</taxon>
        <taxon>Pezizomycotina</taxon>
        <taxon>Sordariomycetes</taxon>
        <taxon>Sordariomycetidae</taxon>
        <taxon>Ophiostomatales</taxon>
        <taxon>Ophiostomataceae</taxon>
        <taxon>Sporothrix</taxon>
    </lineage>
</organism>